<dbReference type="CDD" id="cd18773">
    <property type="entry name" value="PDC1_HK_sensor"/>
    <property type="match status" value="1"/>
</dbReference>
<dbReference type="PANTHER" id="PTHR34220:SF7">
    <property type="entry name" value="SENSOR HISTIDINE KINASE YPDA"/>
    <property type="match status" value="1"/>
</dbReference>
<organism evidence="17 18">
    <name type="scientific">Cohnella zeiphila</name>
    <dbReference type="NCBI Taxonomy" id="2761120"/>
    <lineage>
        <taxon>Bacteria</taxon>
        <taxon>Bacillati</taxon>
        <taxon>Bacillota</taxon>
        <taxon>Bacilli</taxon>
        <taxon>Bacillales</taxon>
        <taxon>Paenibacillaceae</taxon>
        <taxon>Cohnella</taxon>
    </lineage>
</organism>
<proteinExistence type="predicted"/>
<dbReference type="GO" id="GO:0005886">
    <property type="term" value="C:plasma membrane"/>
    <property type="evidence" value="ECO:0007669"/>
    <property type="project" value="UniProtKB-SubCell"/>
</dbReference>
<dbReference type="PROSITE" id="PS50885">
    <property type="entry name" value="HAMP"/>
    <property type="match status" value="1"/>
</dbReference>
<dbReference type="Pfam" id="PF02743">
    <property type="entry name" value="dCache_1"/>
    <property type="match status" value="1"/>
</dbReference>
<keyword evidence="18" id="KW-1185">Reference proteome</keyword>
<keyword evidence="5" id="KW-0597">Phosphoprotein</keyword>
<evidence type="ECO:0000256" key="4">
    <source>
        <dbReference type="ARBA" id="ARBA00022475"/>
    </source>
</evidence>
<evidence type="ECO:0000256" key="7">
    <source>
        <dbReference type="ARBA" id="ARBA00022692"/>
    </source>
</evidence>
<sequence length="596" mass="67476">MNTAFFNYLFSARTSIQAKIFISFGTVFCLSILLVSFSAYYNSSSTIKRTTIDNFTASIRHAEENLRIMLDDIDNMTTVITTSKEYITDPLLNAHDQVTYEGFMESKKAEDFLSSLMAYKSYISRIAVLGTNGKVFRTGGSLLSRSVIRERWAQELLASPRKQILYNATDEGTVTVGRPIYVAGEPLGVALIDFNSAILNKVFDIQPSTDMLILVVDPSGELVYRSSEQVVATNIIFTPYADVYKKLQAAGSDHTYRVGNRTYFAMHVTSSYTGWTTIGLIPENVLMREAYVIRNQIFGIAFLVLVAVLVVSIIVSNQITKNLKRLHKSMRLIRAGLLTAKPEVNSKDEVGQLSEVFTSMMSEVRGLLDDIKRREKQKRETEFKALQSQINPHFLSNTLNTISYLARLQHVPNIEEVTNSLIDLLRIAIRREEYITIREELNYANRYLDIQKYRYLEKLRVVYDVEDGSYDCYTPKLILQPIVENALDHGLSGKKSGGLITVRIYRMGEHMIFEVTDNGMGMSPEQVEALRQRAPTGKEGSTGIGYHNVDERLKLRFGDSYGLSIYSRSGQFTKVLITIPVLREATVRDIERLDRG</sequence>
<evidence type="ECO:0000256" key="2">
    <source>
        <dbReference type="ARBA" id="ARBA00004651"/>
    </source>
</evidence>
<evidence type="ECO:0000256" key="6">
    <source>
        <dbReference type="ARBA" id="ARBA00022679"/>
    </source>
</evidence>
<evidence type="ECO:0000256" key="9">
    <source>
        <dbReference type="ARBA" id="ARBA00022777"/>
    </source>
</evidence>
<dbReference type="EMBL" id="JACJVO010000010">
    <property type="protein sequence ID" value="MBB6731238.1"/>
    <property type="molecule type" value="Genomic_DNA"/>
</dbReference>
<dbReference type="CDD" id="cd06225">
    <property type="entry name" value="HAMP"/>
    <property type="match status" value="1"/>
</dbReference>
<dbReference type="InterPro" id="IPR033479">
    <property type="entry name" value="dCache_1"/>
</dbReference>
<evidence type="ECO:0000256" key="14">
    <source>
        <dbReference type="SAM" id="Phobius"/>
    </source>
</evidence>
<dbReference type="InterPro" id="IPR050640">
    <property type="entry name" value="Bact_2-comp_sensor_kinase"/>
</dbReference>
<gene>
    <name evidence="17" type="ORF">H7C18_09995</name>
</gene>
<evidence type="ECO:0000256" key="5">
    <source>
        <dbReference type="ARBA" id="ARBA00022553"/>
    </source>
</evidence>
<keyword evidence="8" id="KW-0547">Nucleotide-binding</keyword>
<evidence type="ECO:0000256" key="8">
    <source>
        <dbReference type="ARBA" id="ARBA00022741"/>
    </source>
</evidence>
<evidence type="ECO:0000256" key="13">
    <source>
        <dbReference type="ARBA" id="ARBA00023136"/>
    </source>
</evidence>
<dbReference type="PROSITE" id="PS50109">
    <property type="entry name" value="HIS_KIN"/>
    <property type="match status" value="1"/>
</dbReference>
<dbReference type="Gene3D" id="1.10.8.500">
    <property type="entry name" value="HAMP domain in histidine kinase"/>
    <property type="match status" value="1"/>
</dbReference>
<dbReference type="RefSeq" id="WP_185128913.1">
    <property type="nucleotide sequence ID" value="NZ_JACJVO010000010.1"/>
</dbReference>
<feature type="domain" description="Histidine kinase" evidence="15">
    <location>
        <begin position="478"/>
        <end position="583"/>
    </location>
</feature>
<dbReference type="SMART" id="SM00387">
    <property type="entry name" value="HATPase_c"/>
    <property type="match status" value="1"/>
</dbReference>
<comment type="caution">
    <text evidence="17">The sequence shown here is derived from an EMBL/GenBank/DDBJ whole genome shotgun (WGS) entry which is preliminary data.</text>
</comment>
<comment type="catalytic activity">
    <reaction evidence="1">
        <text>ATP + protein L-histidine = ADP + protein N-phospho-L-histidine.</text>
        <dbReference type="EC" id="2.7.13.3"/>
    </reaction>
</comment>
<evidence type="ECO:0000256" key="12">
    <source>
        <dbReference type="ARBA" id="ARBA00023012"/>
    </source>
</evidence>
<dbReference type="AlphaFoldDB" id="A0A7X0SP46"/>
<evidence type="ECO:0000256" key="11">
    <source>
        <dbReference type="ARBA" id="ARBA00022989"/>
    </source>
</evidence>
<evidence type="ECO:0000313" key="18">
    <source>
        <dbReference type="Proteomes" id="UP000564644"/>
    </source>
</evidence>
<dbReference type="Pfam" id="PF00672">
    <property type="entry name" value="HAMP"/>
    <property type="match status" value="1"/>
</dbReference>
<evidence type="ECO:0000259" key="16">
    <source>
        <dbReference type="PROSITE" id="PS50885"/>
    </source>
</evidence>
<feature type="transmembrane region" description="Helical" evidence="14">
    <location>
        <begin position="297"/>
        <end position="315"/>
    </location>
</feature>
<comment type="subcellular location">
    <subcellularLocation>
        <location evidence="2">Cell membrane</location>
        <topology evidence="2">Multi-pass membrane protein</topology>
    </subcellularLocation>
</comment>
<dbReference type="InterPro" id="IPR003594">
    <property type="entry name" value="HATPase_dom"/>
</dbReference>
<dbReference type="GO" id="GO:0005524">
    <property type="term" value="F:ATP binding"/>
    <property type="evidence" value="ECO:0007669"/>
    <property type="project" value="UniProtKB-KW"/>
</dbReference>
<dbReference type="InterPro" id="IPR003660">
    <property type="entry name" value="HAMP_dom"/>
</dbReference>
<keyword evidence="7 14" id="KW-0812">Transmembrane</keyword>
<name>A0A7X0SP46_9BACL</name>
<dbReference type="SMART" id="SM00304">
    <property type="entry name" value="HAMP"/>
    <property type="match status" value="1"/>
</dbReference>
<keyword evidence="13 14" id="KW-0472">Membrane</keyword>
<dbReference type="PANTHER" id="PTHR34220">
    <property type="entry name" value="SENSOR HISTIDINE KINASE YPDA"/>
    <property type="match status" value="1"/>
</dbReference>
<protein>
    <recommendedName>
        <fullName evidence="3">histidine kinase</fullName>
        <ecNumber evidence="3">2.7.13.3</ecNumber>
    </recommendedName>
</protein>
<keyword evidence="10" id="KW-0067">ATP-binding</keyword>
<feature type="domain" description="HAMP" evidence="16">
    <location>
        <begin position="317"/>
        <end position="369"/>
    </location>
</feature>
<dbReference type="Gene3D" id="3.30.565.10">
    <property type="entry name" value="Histidine kinase-like ATPase, C-terminal domain"/>
    <property type="match status" value="1"/>
</dbReference>
<keyword evidence="11 14" id="KW-1133">Transmembrane helix</keyword>
<dbReference type="InterPro" id="IPR005467">
    <property type="entry name" value="His_kinase_dom"/>
</dbReference>
<dbReference type="InterPro" id="IPR010559">
    <property type="entry name" value="Sig_transdc_His_kin_internal"/>
</dbReference>
<keyword evidence="6" id="KW-0808">Transferase</keyword>
<dbReference type="Gene3D" id="3.30.450.20">
    <property type="entry name" value="PAS domain"/>
    <property type="match status" value="1"/>
</dbReference>
<dbReference type="SUPFAM" id="SSF55874">
    <property type="entry name" value="ATPase domain of HSP90 chaperone/DNA topoisomerase II/histidine kinase"/>
    <property type="match status" value="1"/>
</dbReference>
<evidence type="ECO:0000256" key="1">
    <source>
        <dbReference type="ARBA" id="ARBA00000085"/>
    </source>
</evidence>
<feature type="transmembrane region" description="Helical" evidence="14">
    <location>
        <begin position="20"/>
        <end position="41"/>
    </location>
</feature>
<evidence type="ECO:0000259" key="15">
    <source>
        <dbReference type="PROSITE" id="PS50109"/>
    </source>
</evidence>
<keyword evidence="9 17" id="KW-0418">Kinase</keyword>
<evidence type="ECO:0000313" key="17">
    <source>
        <dbReference type="EMBL" id="MBB6731238.1"/>
    </source>
</evidence>
<dbReference type="GO" id="GO:0000155">
    <property type="term" value="F:phosphorelay sensor kinase activity"/>
    <property type="evidence" value="ECO:0007669"/>
    <property type="project" value="InterPro"/>
</dbReference>
<dbReference type="Pfam" id="PF02518">
    <property type="entry name" value="HATPase_c"/>
    <property type="match status" value="1"/>
</dbReference>
<dbReference type="InterPro" id="IPR036890">
    <property type="entry name" value="HATPase_C_sf"/>
</dbReference>
<reference evidence="17 18" key="1">
    <citation type="submission" date="2020-08" db="EMBL/GenBank/DDBJ databases">
        <title>Cohnella phylogeny.</title>
        <authorList>
            <person name="Dunlap C."/>
        </authorList>
    </citation>
    <scope>NUCLEOTIDE SEQUENCE [LARGE SCALE GENOMIC DNA]</scope>
    <source>
        <strain evidence="17 18">CBP 2801</strain>
    </source>
</reference>
<dbReference type="EC" id="2.7.13.3" evidence="3"/>
<keyword evidence="4" id="KW-1003">Cell membrane</keyword>
<dbReference type="SUPFAM" id="SSF158472">
    <property type="entry name" value="HAMP domain-like"/>
    <property type="match status" value="1"/>
</dbReference>
<evidence type="ECO:0000256" key="3">
    <source>
        <dbReference type="ARBA" id="ARBA00012438"/>
    </source>
</evidence>
<keyword evidence="12" id="KW-0902">Two-component regulatory system</keyword>
<evidence type="ECO:0000256" key="10">
    <source>
        <dbReference type="ARBA" id="ARBA00022840"/>
    </source>
</evidence>
<dbReference type="Proteomes" id="UP000564644">
    <property type="component" value="Unassembled WGS sequence"/>
</dbReference>
<dbReference type="Pfam" id="PF06580">
    <property type="entry name" value="His_kinase"/>
    <property type="match status" value="1"/>
</dbReference>
<accession>A0A7X0SP46</accession>